<sequence length="242" mass="28328">MQFRQTTVLGFFDSTQKSYIIPVYQRAYSWEKGQWDALLEDLKEQIKGNNHYFLGNFLLETIQQDMLYEIIDGQQRLTTLTIFMRAILDIICVRQLNEQIDVDISEKQQIYLKNDNNIKLRPVDYDKACFDSLIIEGNDKFETSTPSQKRIKSAKSYFKSEIDKLSTEDILEILKKIEKTELTSIELEGKKDAALMFELQNNRGKDLTNMERLKSFLMYQMYVFSSINSINTNIGGNFKSLN</sequence>
<dbReference type="Pfam" id="PF03235">
    <property type="entry name" value="GmrSD_N"/>
    <property type="match status" value="1"/>
</dbReference>
<evidence type="ECO:0000313" key="2">
    <source>
        <dbReference type="EMBL" id="KKR02847.1"/>
    </source>
</evidence>
<evidence type="ECO:0000313" key="3">
    <source>
        <dbReference type="Proteomes" id="UP000033935"/>
    </source>
</evidence>
<proteinExistence type="predicted"/>
<organism evidence="2 3">
    <name type="scientific">Candidatus Uhrbacteria bacterium GW2011_GWF2_39_13</name>
    <dbReference type="NCBI Taxonomy" id="1618995"/>
    <lineage>
        <taxon>Bacteria</taxon>
        <taxon>Candidatus Uhriibacteriota</taxon>
    </lineage>
</organism>
<dbReference type="Proteomes" id="UP000033935">
    <property type="component" value="Unassembled WGS sequence"/>
</dbReference>
<evidence type="ECO:0000259" key="1">
    <source>
        <dbReference type="Pfam" id="PF03235"/>
    </source>
</evidence>
<dbReference type="PATRIC" id="fig|1618995.3.peg.1121"/>
<dbReference type="PANTHER" id="PTHR35149">
    <property type="entry name" value="SLL5132 PROTEIN"/>
    <property type="match status" value="1"/>
</dbReference>
<protein>
    <recommendedName>
        <fullName evidence="1">GmrSD restriction endonucleases N-terminal domain-containing protein</fullName>
    </recommendedName>
</protein>
<dbReference type="InterPro" id="IPR004919">
    <property type="entry name" value="GmrSD_N"/>
</dbReference>
<gene>
    <name evidence="2" type="ORF">UT30_C0047G0007</name>
</gene>
<dbReference type="AlphaFoldDB" id="A0A0G0QMD8"/>
<reference evidence="2 3" key="1">
    <citation type="journal article" date="2015" name="Nature">
        <title>rRNA introns, odd ribosomes, and small enigmatic genomes across a large radiation of phyla.</title>
        <authorList>
            <person name="Brown C.T."/>
            <person name="Hug L.A."/>
            <person name="Thomas B.C."/>
            <person name="Sharon I."/>
            <person name="Castelle C.J."/>
            <person name="Singh A."/>
            <person name="Wilkins M.J."/>
            <person name="Williams K.H."/>
            <person name="Banfield J.F."/>
        </authorList>
    </citation>
    <scope>NUCLEOTIDE SEQUENCE [LARGE SCALE GENOMIC DNA]</scope>
</reference>
<comment type="caution">
    <text evidence="2">The sequence shown here is derived from an EMBL/GenBank/DDBJ whole genome shotgun (WGS) entry which is preliminary data.</text>
</comment>
<dbReference type="PANTHER" id="PTHR35149:SF1">
    <property type="entry name" value="DUF5655 DOMAIN-CONTAINING PROTEIN"/>
    <property type="match status" value="1"/>
</dbReference>
<accession>A0A0G0QMD8</accession>
<feature type="domain" description="GmrSD restriction endonucleases N-terminal" evidence="1">
    <location>
        <begin position="11"/>
        <end position="218"/>
    </location>
</feature>
<dbReference type="EMBL" id="LBWG01000047">
    <property type="protein sequence ID" value="KKR02847.1"/>
    <property type="molecule type" value="Genomic_DNA"/>
</dbReference>
<name>A0A0G0QMD8_9BACT</name>